<keyword evidence="3" id="KW-0309">Germination</keyword>
<name>A0ABT2UNQ9_9BACL</name>
<evidence type="ECO:0000256" key="7">
    <source>
        <dbReference type="ARBA" id="ARBA00023288"/>
    </source>
</evidence>
<keyword evidence="4" id="KW-0732">Signal</keyword>
<dbReference type="Pfam" id="PF25198">
    <property type="entry name" value="Spore_GerAC_N"/>
    <property type="match status" value="1"/>
</dbReference>
<dbReference type="InterPro" id="IPR038501">
    <property type="entry name" value="Spore_GerAC_C_sf"/>
</dbReference>
<dbReference type="Pfam" id="PF05504">
    <property type="entry name" value="Spore_GerAC"/>
    <property type="match status" value="1"/>
</dbReference>
<sequence>MKHVCLLCLLLSISLLSGCRDRINIEDISLSLLVGIDLDKENQLLISSSSPVFNTEAKEKEENTVVKTTTLRHSRQQFDATINALTSRGKLQVLLIGKRVLQHKDWFPILDSFYRDSKDTVMTRVVLVDGPVSDILLFKHKDKPRLPLYLTKLLDTAHQRNITVITSLQELHRQFSDRGLSPSITELKKDGEIKVTGTALLDRSGKYKLSLNADETQLLRIMQHETDGQFTFTIHLPQQSDDGIFHENMMSFVPEAISVKTKTNYKDNKFIFDIGVNMRITIKERLFSFDVKRKAPELEKNIQEELQKQFSRLLKKIQNANIDPIGLGLYARAYEYSEWKEVQDKWGEALSKAEVRVNVLAKIQAMGAMK</sequence>
<dbReference type="RefSeq" id="WP_262687107.1">
    <property type="nucleotide sequence ID" value="NZ_JAOQIO010000099.1"/>
</dbReference>
<comment type="subcellular location">
    <subcellularLocation>
        <location evidence="1">Membrane</location>
        <topology evidence="1">Lipid-anchor</topology>
    </subcellularLocation>
</comment>
<dbReference type="PANTHER" id="PTHR35789:SF1">
    <property type="entry name" value="SPORE GERMINATION PROTEIN B3"/>
    <property type="match status" value="1"/>
</dbReference>
<evidence type="ECO:0000259" key="9">
    <source>
        <dbReference type="Pfam" id="PF25198"/>
    </source>
</evidence>
<dbReference type="PROSITE" id="PS51257">
    <property type="entry name" value="PROKAR_LIPOPROTEIN"/>
    <property type="match status" value="1"/>
</dbReference>
<evidence type="ECO:0000256" key="2">
    <source>
        <dbReference type="ARBA" id="ARBA00007886"/>
    </source>
</evidence>
<evidence type="ECO:0000256" key="1">
    <source>
        <dbReference type="ARBA" id="ARBA00004635"/>
    </source>
</evidence>
<dbReference type="Gene3D" id="3.30.300.210">
    <property type="entry name" value="Nutrient germinant receptor protein C, domain 3"/>
    <property type="match status" value="1"/>
</dbReference>
<comment type="caution">
    <text evidence="10">The sequence shown here is derived from an EMBL/GenBank/DDBJ whole genome shotgun (WGS) entry which is preliminary data.</text>
</comment>
<feature type="domain" description="Spore germination protein N-terminal" evidence="9">
    <location>
        <begin position="21"/>
        <end position="188"/>
    </location>
</feature>
<reference evidence="10 11" key="1">
    <citation type="submission" date="2022-09" db="EMBL/GenBank/DDBJ databases">
        <authorList>
            <person name="Han X.L."/>
            <person name="Wang Q."/>
            <person name="Lu T."/>
        </authorList>
    </citation>
    <scope>NUCLEOTIDE SEQUENCE [LARGE SCALE GENOMIC DNA]</scope>
    <source>
        <strain evidence="10 11">WQ 127069</strain>
    </source>
</reference>
<feature type="domain" description="Spore germination GerAC-like C-terminal" evidence="8">
    <location>
        <begin position="196"/>
        <end position="367"/>
    </location>
</feature>
<keyword evidence="11" id="KW-1185">Reference proteome</keyword>
<dbReference type="InterPro" id="IPR046953">
    <property type="entry name" value="Spore_GerAC-like_C"/>
</dbReference>
<evidence type="ECO:0000259" key="8">
    <source>
        <dbReference type="Pfam" id="PF05504"/>
    </source>
</evidence>
<evidence type="ECO:0000256" key="5">
    <source>
        <dbReference type="ARBA" id="ARBA00023136"/>
    </source>
</evidence>
<keyword evidence="7" id="KW-0449">Lipoprotein</keyword>
<dbReference type="Proteomes" id="UP001652445">
    <property type="component" value="Unassembled WGS sequence"/>
</dbReference>
<comment type="similarity">
    <text evidence="2">Belongs to the GerABKC lipoprotein family.</text>
</comment>
<gene>
    <name evidence="10" type="ORF">OB236_29520</name>
</gene>
<keyword evidence="5" id="KW-0472">Membrane</keyword>
<evidence type="ECO:0000256" key="3">
    <source>
        <dbReference type="ARBA" id="ARBA00022544"/>
    </source>
</evidence>
<evidence type="ECO:0000313" key="11">
    <source>
        <dbReference type="Proteomes" id="UP001652445"/>
    </source>
</evidence>
<evidence type="ECO:0000256" key="6">
    <source>
        <dbReference type="ARBA" id="ARBA00023139"/>
    </source>
</evidence>
<dbReference type="InterPro" id="IPR008844">
    <property type="entry name" value="Spore_GerAC-like"/>
</dbReference>
<proteinExistence type="inferred from homology"/>
<protein>
    <submittedName>
        <fullName evidence="10">Ger(X)C family spore germination protein</fullName>
    </submittedName>
</protein>
<keyword evidence="6" id="KW-0564">Palmitate</keyword>
<evidence type="ECO:0000256" key="4">
    <source>
        <dbReference type="ARBA" id="ARBA00022729"/>
    </source>
</evidence>
<accession>A0ABT2UNQ9</accession>
<dbReference type="InterPro" id="IPR057336">
    <property type="entry name" value="GerAC_N"/>
</dbReference>
<dbReference type="NCBIfam" id="TIGR02887">
    <property type="entry name" value="spore_ger_x_C"/>
    <property type="match status" value="1"/>
</dbReference>
<dbReference type="PANTHER" id="PTHR35789">
    <property type="entry name" value="SPORE GERMINATION PROTEIN B3"/>
    <property type="match status" value="1"/>
</dbReference>
<organism evidence="10 11">
    <name type="scientific">Paenibacillus baimaensis</name>
    <dbReference type="NCBI Taxonomy" id="2982185"/>
    <lineage>
        <taxon>Bacteria</taxon>
        <taxon>Bacillati</taxon>
        <taxon>Bacillota</taxon>
        <taxon>Bacilli</taxon>
        <taxon>Bacillales</taxon>
        <taxon>Paenibacillaceae</taxon>
        <taxon>Paenibacillus</taxon>
    </lineage>
</organism>
<evidence type="ECO:0000313" key="10">
    <source>
        <dbReference type="EMBL" id="MCU6796270.1"/>
    </source>
</evidence>
<dbReference type="EMBL" id="JAOQIO010000099">
    <property type="protein sequence ID" value="MCU6796270.1"/>
    <property type="molecule type" value="Genomic_DNA"/>
</dbReference>